<dbReference type="Proteomes" id="UP000468638">
    <property type="component" value="Unassembled WGS sequence"/>
</dbReference>
<feature type="transmembrane region" description="Helical" evidence="4">
    <location>
        <begin position="357"/>
        <end position="381"/>
    </location>
</feature>
<evidence type="ECO:0000256" key="1">
    <source>
        <dbReference type="ARBA" id="ARBA00006739"/>
    </source>
</evidence>
<evidence type="ECO:0000256" key="4">
    <source>
        <dbReference type="SAM" id="Phobius"/>
    </source>
</evidence>
<proteinExistence type="inferred from homology"/>
<dbReference type="OrthoDB" id="9766299at2"/>
<dbReference type="Pfam" id="PF00535">
    <property type="entry name" value="Glycos_transf_2"/>
    <property type="match status" value="1"/>
</dbReference>
<keyword evidence="4" id="KW-0472">Membrane</keyword>
<evidence type="ECO:0000313" key="7">
    <source>
        <dbReference type="Proteomes" id="UP000468638"/>
    </source>
</evidence>
<dbReference type="InterPro" id="IPR029044">
    <property type="entry name" value="Nucleotide-diphossugar_trans"/>
</dbReference>
<keyword evidence="2" id="KW-0328">Glycosyltransferase</keyword>
<dbReference type="EMBL" id="WMEQ01000006">
    <property type="protein sequence ID" value="MYL33860.1"/>
    <property type="molecule type" value="Genomic_DNA"/>
</dbReference>
<dbReference type="SUPFAM" id="SSF53448">
    <property type="entry name" value="Nucleotide-diphospho-sugar transferases"/>
    <property type="match status" value="1"/>
</dbReference>
<keyword evidence="3 6" id="KW-0808">Transferase</keyword>
<feature type="transmembrane region" description="Helical" evidence="4">
    <location>
        <begin position="401"/>
        <end position="424"/>
    </location>
</feature>
<dbReference type="RefSeq" id="WP_160909574.1">
    <property type="nucleotide sequence ID" value="NZ_WMEQ01000006.1"/>
</dbReference>
<keyword evidence="4" id="KW-0812">Transmembrane</keyword>
<evidence type="ECO:0000256" key="3">
    <source>
        <dbReference type="ARBA" id="ARBA00022679"/>
    </source>
</evidence>
<organism evidence="6 7">
    <name type="scientific">Pontibacillus yanchengensis</name>
    <dbReference type="NCBI Taxonomy" id="462910"/>
    <lineage>
        <taxon>Bacteria</taxon>
        <taxon>Bacillati</taxon>
        <taxon>Bacillota</taxon>
        <taxon>Bacilli</taxon>
        <taxon>Bacillales</taxon>
        <taxon>Bacillaceae</taxon>
        <taxon>Pontibacillus</taxon>
    </lineage>
</organism>
<evidence type="ECO:0000313" key="6">
    <source>
        <dbReference type="EMBL" id="MYL33860.1"/>
    </source>
</evidence>
<comment type="similarity">
    <text evidence="1">Belongs to the glycosyltransferase 2 family.</text>
</comment>
<keyword evidence="4" id="KW-1133">Transmembrane helix</keyword>
<dbReference type="InterPro" id="IPR001173">
    <property type="entry name" value="Glyco_trans_2-like"/>
</dbReference>
<feature type="transmembrane region" description="Helical" evidence="4">
    <location>
        <begin position="326"/>
        <end position="351"/>
    </location>
</feature>
<dbReference type="CDD" id="cd06423">
    <property type="entry name" value="CESA_like"/>
    <property type="match status" value="1"/>
</dbReference>
<evidence type="ECO:0000259" key="5">
    <source>
        <dbReference type="Pfam" id="PF00535"/>
    </source>
</evidence>
<reference evidence="6 7" key="1">
    <citation type="submission" date="2019-11" db="EMBL/GenBank/DDBJ databases">
        <title>Genome sequences of 17 halophilic strains isolated from different environments.</title>
        <authorList>
            <person name="Furrow R.E."/>
        </authorList>
    </citation>
    <scope>NUCLEOTIDE SEQUENCE [LARGE SCALE GENOMIC DNA]</scope>
    <source>
        <strain evidence="6 7">22514_16_FS</strain>
    </source>
</reference>
<comment type="caution">
    <text evidence="6">The sequence shown here is derived from an EMBL/GenBank/DDBJ whole genome shotgun (WGS) entry which is preliminary data.</text>
</comment>
<gene>
    <name evidence="6" type="ORF">GLW05_09640</name>
</gene>
<evidence type="ECO:0000256" key="2">
    <source>
        <dbReference type="ARBA" id="ARBA00022676"/>
    </source>
</evidence>
<dbReference type="GO" id="GO:0016757">
    <property type="term" value="F:glycosyltransferase activity"/>
    <property type="evidence" value="ECO:0007669"/>
    <property type="project" value="UniProtKB-KW"/>
</dbReference>
<name>A0A6I5A0C5_9BACI</name>
<feature type="domain" description="Glycosyltransferase 2-like" evidence="5">
    <location>
        <begin position="43"/>
        <end position="242"/>
    </location>
</feature>
<dbReference type="AlphaFoldDB" id="A0A6I5A0C5"/>
<accession>A0A6I5A0C5</accession>
<feature type="transmembrane region" description="Helical" evidence="4">
    <location>
        <begin position="6"/>
        <end position="28"/>
    </location>
</feature>
<dbReference type="PANTHER" id="PTHR43630:SF1">
    <property type="entry name" value="POLY-BETA-1,6-N-ACETYL-D-GLUCOSAMINE SYNTHASE"/>
    <property type="match status" value="1"/>
</dbReference>
<dbReference type="Gene3D" id="3.90.550.10">
    <property type="entry name" value="Spore Coat Polysaccharide Biosynthesis Protein SpsA, Chain A"/>
    <property type="match status" value="1"/>
</dbReference>
<protein>
    <submittedName>
        <fullName evidence="6">Glycosyltransferase</fullName>
    </submittedName>
</protein>
<dbReference type="PANTHER" id="PTHR43630">
    <property type="entry name" value="POLY-BETA-1,6-N-ACETYL-D-GLUCOSAMINE SYNTHASE"/>
    <property type="match status" value="1"/>
</dbReference>
<sequence>MLMVTLFIFSIFIIFQILYIFIPIFLVSDKNDVVLTSKEKSITILIPAYNEEKVINHCLKGIQNVNYTNVEAIFINDGSTDGTFDLLDSLIKLQPVRRTKQGILTHKKIKGIYQSKLYPHMYVIDKVNGGKADALNAGIEVANNDIIVTLDADSVLDYNAMQAINTAFQDETIIAAGGTVQIAQGFHGNYLHPQPTFIISGIIRFQIIQYFTAFYLHKFTQMKFKSITVIAGAFGAFRKYALLEANGYRNTVGEDMDITLRIQSLIKTKYKKSRMIVVPHAFCYTECPSTLRDLFNQRIRWQKAFVDCVWIYRKSFFRKIGFAPSLYLLLDSLLLGTLNAFVMLLIPLTFFITPNNYWIPVGLFSFTFLLATYQSIAAILISRRFGVKYTLQDYAKISTFIPLEIITYRLLGIAFVTMGTILYLKSKDGWHVSRRVGIGYQTYEKNEESVESRRRMMS</sequence>